<protein>
    <recommendedName>
        <fullName evidence="3">SAM domain-containing protein</fullName>
    </recommendedName>
</protein>
<keyword evidence="2" id="KW-1185">Reference proteome</keyword>
<name>A0ABQ0LHN8_MYCCL</name>
<sequence length="363" mass="38427">MPSVFSLLSRRRRSRKKVAAVKIDASAHSDVASQSPPSSESLSDAASTAKNAFVLGLKTLGSVSENIPFAAVLNAVIEPLLDILSRVEQASENERGFIQLASRIELLTPIVAQKNAQEGTQLARALERELRSIHDDIKQALAHGKLAQFFNSDPNSSGIAKHNGKLTQLIGDSTHESVNEILKTAPPAYAIVPTNHLRNAGELNLLPIEERPTLEGGHGGSGGKGNLGGMGGLGEGPILNVSDAINFKAIKGGTGGMGGEGVSRGGSGGVGEASRLTHRILTLAGRNSTVTLQRLSIEDLCSQYCLSPAIQKMLEAEDYMTASALLEVSEQELQDMKLKRGQIAEIKRALREYLASQNIATVA</sequence>
<evidence type="ECO:0000313" key="2">
    <source>
        <dbReference type="Proteomes" id="UP000815677"/>
    </source>
</evidence>
<dbReference type="EMBL" id="DF846523">
    <property type="protein sequence ID" value="GAT50623.1"/>
    <property type="molecule type" value="Genomic_DNA"/>
</dbReference>
<reference evidence="1" key="1">
    <citation type="submission" date="2014-09" db="EMBL/GenBank/DDBJ databases">
        <title>Genome sequence of the luminous mushroom Mycena chlorophos for searching fungal bioluminescence genes.</title>
        <authorList>
            <person name="Tanaka Y."/>
            <person name="Kasuga D."/>
            <person name="Oba Y."/>
            <person name="Hase S."/>
            <person name="Sato K."/>
            <person name="Oba Y."/>
            <person name="Sakakibara Y."/>
        </authorList>
    </citation>
    <scope>NUCLEOTIDE SEQUENCE</scope>
</reference>
<dbReference type="Proteomes" id="UP000815677">
    <property type="component" value="Unassembled WGS sequence"/>
</dbReference>
<organism evidence="1 2">
    <name type="scientific">Mycena chlorophos</name>
    <name type="common">Agaric fungus</name>
    <name type="synonym">Agaricus chlorophos</name>
    <dbReference type="NCBI Taxonomy" id="658473"/>
    <lineage>
        <taxon>Eukaryota</taxon>
        <taxon>Fungi</taxon>
        <taxon>Dikarya</taxon>
        <taxon>Basidiomycota</taxon>
        <taxon>Agaricomycotina</taxon>
        <taxon>Agaricomycetes</taxon>
        <taxon>Agaricomycetidae</taxon>
        <taxon>Agaricales</taxon>
        <taxon>Marasmiineae</taxon>
        <taxon>Mycenaceae</taxon>
        <taxon>Mycena</taxon>
    </lineage>
</organism>
<proteinExistence type="predicted"/>
<evidence type="ECO:0000313" key="1">
    <source>
        <dbReference type="EMBL" id="GAT50623.1"/>
    </source>
</evidence>
<evidence type="ECO:0008006" key="3">
    <source>
        <dbReference type="Google" id="ProtNLM"/>
    </source>
</evidence>
<gene>
    <name evidence="1" type="ORF">MCHLO_07844</name>
</gene>
<accession>A0ABQ0LHN8</accession>